<dbReference type="Proteomes" id="UP000316621">
    <property type="component" value="Chromosome 9"/>
</dbReference>
<protein>
    <submittedName>
        <fullName evidence="2">Uncharacterized protein</fullName>
    </submittedName>
</protein>
<proteinExistence type="predicted"/>
<dbReference type="Gramene" id="RZC76463">
    <property type="protein sequence ID" value="RZC76463"/>
    <property type="gene ID" value="C5167_000619"/>
</dbReference>
<name>A0A4Y7KSY4_PAPSO</name>
<feature type="region of interest" description="Disordered" evidence="1">
    <location>
        <begin position="1"/>
        <end position="28"/>
    </location>
</feature>
<feature type="compositionally biased region" description="Acidic residues" evidence="1">
    <location>
        <begin position="1"/>
        <end position="11"/>
    </location>
</feature>
<gene>
    <name evidence="2" type="ORF">C5167_000619</name>
</gene>
<reference evidence="2 3" key="1">
    <citation type="journal article" date="2018" name="Science">
        <title>The opium poppy genome and morphinan production.</title>
        <authorList>
            <person name="Guo L."/>
            <person name="Winzer T."/>
            <person name="Yang X."/>
            <person name="Li Y."/>
            <person name="Ning Z."/>
            <person name="He Z."/>
            <person name="Teodor R."/>
            <person name="Lu Y."/>
            <person name="Bowser T.A."/>
            <person name="Graham I.A."/>
            <person name="Ye K."/>
        </authorList>
    </citation>
    <scope>NUCLEOTIDE SEQUENCE [LARGE SCALE GENOMIC DNA]</scope>
    <source>
        <strain evidence="3">cv. HN1</strain>
        <tissue evidence="2">Leaves</tissue>
    </source>
</reference>
<keyword evidence="3" id="KW-1185">Reference proteome</keyword>
<dbReference type="AlphaFoldDB" id="A0A4Y7KSY4"/>
<sequence>MDVDDDDDDDNYYQTTTPILSSWGPDDTRDKKEIHTPVVTILAVTKRVASHDNKVDETCLYTIDIDFFLTRGITTMIHIVICQRFRKLQQR</sequence>
<evidence type="ECO:0000313" key="3">
    <source>
        <dbReference type="Proteomes" id="UP000316621"/>
    </source>
</evidence>
<evidence type="ECO:0000256" key="1">
    <source>
        <dbReference type="SAM" id="MobiDB-lite"/>
    </source>
</evidence>
<dbReference type="EMBL" id="CM010723">
    <property type="protein sequence ID" value="RZC76463.1"/>
    <property type="molecule type" value="Genomic_DNA"/>
</dbReference>
<accession>A0A4Y7KSY4</accession>
<organism evidence="2 3">
    <name type="scientific">Papaver somniferum</name>
    <name type="common">Opium poppy</name>
    <dbReference type="NCBI Taxonomy" id="3469"/>
    <lineage>
        <taxon>Eukaryota</taxon>
        <taxon>Viridiplantae</taxon>
        <taxon>Streptophyta</taxon>
        <taxon>Embryophyta</taxon>
        <taxon>Tracheophyta</taxon>
        <taxon>Spermatophyta</taxon>
        <taxon>Magnoliopsida</taxon>
        <taxon>Ranunculales</taxon>
        <taxon>Papaveraceae</taxon>
        <taxon>Papaveroideae</taxon>
        <taxon>Papaver</taxon>
    </lineage>
</organism>
<evidence type="ECO:0000313" key="2">
    <source>
        <dbReference type="EMBL" id="RZC76463.1"/>
    </source>
</evidence>